<keyword evidence="2" id="KW-1185">Reference proteome</keyword>
<reference evidence="1" key="1">
    <citation type="journal article" date="2022" name="bioRxiv">
        <title>Sequencing and chromosome-scale assembly of the giantPleurodeles waltlgenome.</title>
        <authorList>
            <person name="Brown T."/>
            <person name="Elewa A."/>
            <person name="Iarovenko S."/>
            <person name="Subramanian E."/>
            <person name="Araus A.J."/>
            <person name="Petzold A."/>
            <person name="Susuki M."/>
            <person name="Suzuki K.-i.T."/>
            <person name="Hayashi T."/>
            <person name="Toyoda A."/>
            <person name="Oliveira C."/>
            <person name="Osipova E."/>
            <person name="Leigh N.D."/>
            <person name="Simon A."/>
            <person name="Yun M.H."/>
        </authorList>
    </citation>
    <scope>NUCLEOTIDE SEQUENCE</scope>
    <source>
        <strain evidence="1">20211129_DDA</strain>
        <tissue evidence="1">Liver</tissue>
    </source>
</reference>
<name>A0AAV7QQG2_PLEWA</name>
<dbReference type="AlphaFoldDB" id="A0AAV7QQG2"/>
<gene>
    <name evidence="1" type="ORF">NDU88_009024</name>
</gene>
<accession>A0AAV7QQG2</accession>
<protein>
    <submittedName>
        <fullName evidence="1">Uncharacterized protein</fullName>
    </submittedName>
</protein>
<comment type="caution">
    <text evidence="1">The sequence shown here is derived from an EMBL/GenBank/DDBJ whole genome shotgun (WGS) entry which is preliminary data.</text>
</comment>
<dbReference type="Proteomes" id="UP001066276">
    <property type="component" value="Chromosome 6"/>
</dbReference>
<evidence type="ECO:0000313" key="2">
    <source>
        <dbReference type="Proteomes" id="UP001066276"/>
    </source>
</evidence>
<organism evidence="1 2">
    <name type="scientific">Pleurodeles waltl</name>
    <name type="common">Iberian ribbed newt</name>
    <dbReference type="NCBI Taxonomy" id="8319"/>
    <lineage>
        <taxon>Eukaryota</taxon>
        <taxon>Metazoa</taxon>
        <taxon>Chordata</taxon>
        <taxon>Craniata</taxon>
        <taxon>Vertebrata</taxon>
        <taxon>Euteleostomi</taxon>
        <taxon>Amphibia</taxon>
        <taxon>Batrachia</taxon>
        <taxon>Caudata</taxon>
        <taxon>Salamandroidea</taxon>
        <taxon>Salamandridae</taxon>
        <taxon>Pleurodelinae</taxon>
        <taxon>Pleurodeles</taxon>
    </lineage>
</organism>
<sequence>MFLLLISQQRLEASPEVPKKTLLAGTAQFFALKSEFRHSADIPLGGHDPLSGLNQVGVRTSEETGASSNKLHTQQLPGIDPLAALIARRLQNATLL</sequence>
<evidence type="ECO:0000313" key="1">
    <source>
        <dbReference type="EMBL" id="KAJ1142711.1"/>
    </source>
</evidence>
<dbReference type="EMBL" id="JANPWB010000010">
    <property type="protein sequence ID" value="KAJ1142711.1"/>
    <property type="molecule type" value="Genomic_DNA"/>
</dbReference>
<proteinExistence type="predicted"/>